<feature type="domain" description="ABC3 transporter permease C-terminal" evidence="9">
    <location>
        <begin position="270"/>
        <end position="389"/>
    </location>
</feature>
<name>A0A377HZ86_HAEPH</name>
<evidence type="ECO:0000313" key="11">
    <source>
        <dbReference type="EMBL" id="STO63057.1"/>
    </source>
</evidence>
<feature type="transmembrane region" description="Helical" evidence="8">
    <location>
        <begin position="269"/>
        <end position="291"/>
    </location>
</feature>
<dbReference type="InterPro" id="IPR003838">
    <property type="entry name" value="ABC3_permease_C"/>
</dbReference>
<dbReference type="GO" id="GO:0098797">
    <property type="term" value="C:plasma membrane protein complex"/>
    <property type="evidence" value="ECO:0007669"/>
    <property type="project" value="TreeGrafter"/>
</dbReference>
<gene>
    <name evidence="11" type="primary">lolC</name>
    <name evidence="11" type="ORF">NCTC10794_00052</name>
</gene>
<evidence type="ECO:0000259" key="10">
    <source>
        <dbReference type="Pfam" id="PF12704"/>
    </source>
</evidence>
<organism evidence="11 12">
    <name type="scientific">Haemophilus parahaemolyticus</name>
    <dbReference type="NCBI Taxonomy" id="735"/>
    <lineage>
        <taxon>Bacteria</taxon>
        <taxon>Pseudomonadati</taxon>
        <taxon>Pseudomonadota</taxon>
        <taxon>Gammaproteobacteria</taxon>
        <taxon>Pasteurellales</taxon>
        <taxon>Pasteurellaceae</taxon>
        <taxon>Haemophilus</taxon>
    </lineage>
</organism>
<keyword evidence="11" id="KW-0449">Lipoprotein</keyword>
<evidence type="ECO:0000313" key="12">
    <source>
        <dbReference type="Proteomes" id="UP000254867"/>
    </source>
</evidence>
<dbReference type="Pfam" id="PF02687">
    <property type="entry name" value="FtsX"/>
    <property type="match status" value="1"/>
</dbReference>
<dbReference type="PANTHER" id="PTHR30489">
    <property type="entry name" value="LIPOPROTEIN-RELEASING SYSTEM TRANSMEMBRANE PROTEIN LOLE"/>
    <property type="match status" value="1"/>
</dbReference>
<comment type="similarity">
    <text evidence="2">Belongs to the ABC-4 integral membrane protein family. LolC/E subfamily.</text>
</comment>
<comment type="subcellular location">
    <subcellularLocation>
        <location evidence="1">Cell membrane</location>
        <topology evidence="1">Multi-pass membrane protein</topology>
    </subcellularLocation>
</comment>
<evidence type="ECO:0000256" key="1">
    <source>
        <dbReference type="ARBA" id="ARBA00004651"/>
    </source>
</evidence>
<evidence type="ECO:0000256" key="8">
    <source>
        <dbReference type="SAM" id="Phobius"/>
    </source>
</evidence>
<protein>
    <submittedName>
        <fullName evidence="11">Lipoprotein releasing system transmembrane protein</fullName>
    </submittedName>
</protein>
<dbReference type="GO" id="GO:0044874">
    <property type="term" value="P:lipoprotein localization to outer membrane"/>
    <property type="evidence" value="ECO:0007669"/>
    <property type="project" value="TreeGrafter"/>
</dbReference>
<evidence type="ECO:0000259" key="9">
    <source>
        <dbReference type="Pfam" id="PF02687"/>
    </source>
</evidence>
<feature type="transmembrane region" description="Helical" evidence="8">
    <location>
        <begin position="34"/>
        <end position="56"/>
    </location>
</feature>
<dbReference type="InterPro" id="IPR025857">
    <property type="entry name" value="MacB_PCD"/>
</dbReference>
<dbReference type="InterPro" id="IPR051447">
    <property type="entry name" value="Lipoprotein-release_system"/>
</dbReference>
<dbReference type="AlphaFoldDB" id="A0A377HZ86"/>
<feature type="domain" description="MacB-like periplasmic core" evidence="10">
    <location>
        <begin position="34"/>
        <end position="236"/>
    </location>
</feature>
<reference evidence="11 12" key="1">
    <citation type="submission" date="2018-06" db="EMBL/GenBank/DDBJ databases">
        <authorList>
            <consortium name="Pathogen Informatics"/>
            <person name="Doyle S."/>
        </authorList>
    </citation>
    <scope>NUCLEOTIDE SEQUENCE [LARGE SCALE GENOMIC DNA]</scope>
    <source>
        <strain evidence="11 12">NCTC10794</strain>
    </source>
</reference>
<evidence type="ECO:0000256" key="2">
    <source>
        <dbReference type="ARBA" id="ARBA00005236"/>
    </source>
</evidence>
<dbReference type="NCBIfam" id="TIGR02212">
    <property type="entry name" value="lolCE"/>
    <property type="match status" value="1"/>
</dbReference>
<evidence type="ECO:0000256" key="6">
    <source>
        <dbReference type="ARBA" id="ARBA00022989"/>
    </source>
</evidence>
<keyword evidence="3" id="KW-0813">Transport</keyword>
<dbReference type="PANTHER" id="PTHR30489:SF8">
    <property type="entry name" value="LIPOPROTEIN-RELEASING SYSTEM TRANSMEMBRANE PROTEIN LOLC"/>
    <property type="match status" value="1"/>
</dbReference>
<proteinExistence type="inferred from homology"/>
<evidence type="ECO:0000256" key="5">
    <source>
        <dbReference type="ARBA" id="ARBA00022692"/>
    </source>
</evidence>
<accession>A0A377HZ86</accession>
<dbReference type="GO" id="GO:0042953">
    <property type="term" value="P:lipoprotein transport"/>
    <property type="evidence" value="ECO:0007669"/>
    <property type="project" value="InterPro"/>
</dbReference>
<evidence type="ECO:0000256" key="3">
    <source>
        <dbReference type="ARBA" id="ARBA00022448"/>
    </source>
</evidence>
<keyword evidence="6 8" id="KW-1133">Transmembrane helix</keyword>
<feature type="transmembrane region" description="Helical" evidence="8">
    <location>
        <begin position="311"/>
        <end position="333"/>
    </location>
</feature>
<evidence type="ECO:0000256" key="4">
    <source>
        <dbReference type="ARBA" id="ARBA00022475"/>
    </source>
</evidence>
<keyword evidence="4" id="KW-1003">Cell membrane</keyword>
<keyword evidence="5 8" id="KW-0812">Transmembrane</keyword>
<dbReference type="Pfam" id="PF12704">
    <property type="entry name" value="MacB_PCD"/>
    <property type="match status" value="1"/>
</dbReference>
<sequence length="396" mass="44389">MYDLYNMNFIPLFIAWRYWRTKSADRFGRLVTNLASFGIVLGVMALVIVLSIMNGLENMQKRNLLSTLPHVVVMPIDGHFKKNEQLPQPNLVTQANPINRTNIIIQSQQGIEAGSLIGVENAQDDPLLNGENVAQLLPEGEFNVLINWQLAQKLNLNVGEKIRIMITENSQYTPMGRVPMQRLFHISGFYYANSNGSEYTLFANLADVGRLLRIDNEHIQGIRLYLNDPFQVTELSRYFPEEQYQIHDWREQKGEFFQAVKMEKNMMGLLVSLIIVVAISNIITSLSLMVVDKQGEIAILQTQGLTKPQVMQIFIFQGSIVGIIGSILGVVLGVVATMNLDTLIAMINPAIVLPTLISPTQITVIAVISVLLSLACTLYPAFRASKIEPAQALRYE</sequence>
<evidence type="ECO:0000256" key="7">
    <source>
        <dbReference type="ARBA" id="ARBA00023136"/>
    </source>
</evidence>
<dbReference type="Proteomes" id="UP000254867">
    <property type="component" value="Unassembled WGS sequence"/>
</dbReference>
<dbReference type="InterPro" id="IPR011925">
    <property type="entry name" value="LolCE_TM"/>
</dbReference>
<keyword evidence="7 8" id="KW-0472">Membrane</keyword>
<dbReference type="EMBL" id="UGHH01000002">
    <property type="protein sequence ID" value="STO63057.1"/>
    <property type="molecule type" value="Genomic_DNA"/>
</dbReference>